<name>A0ABP8N9I5_9BACT</name>
<organism evidence="1 2">
    <name type="scientific">Nemorincola caseinilytica</name>
    <dbReference type="NCBI Taxonomy" id="2054315"/>
    <lineage>
        <taxon>Bacteria</taxon>
        <taxon>Pseudomonadati</taxon>
        <taxon>Bacteroidota</taxon>
        <taxon>Chitinophagia</taxon>
        <taxon>Chitinophagales</taxon>
        <taxon>Chitinophagaceae</taxon>
        <taxon>Nemorincola</taxon>
    </lineage>
</organism>
<proteinExistence type="predicted"/>
<dbReference type="EMBL" id="BAABFA010000005">
    <property type="protein sequence ID" value="GAA4461917.1"/>
    <property type="molecule type" value="Genomic_DNA"/>
</dbReference>
<reference evidence="2" key="1">
    <citation type="journal article" date="2019" name="Int. J. Syst. Evol. Microbiol.">
        <title>The Global Catalogue of Microorganisms (GCM) 10K type strain sequencing project: providing services to taxonomists for standard genome sequencing and annotation.</title>
        <authorList>
            <consortium name="The Broad Institute Genomics Platform"/>
            <consortium name="The Broad Institute Genome Sequencing Center for Infectious Disease"/>
            <person name="Wu L."/>
            <person name="Ma J."/>
        </authorList>
    </citation>
    <scope>NUCLEOTIDE SEQUENCE [LARGE SCALE GENOMIC DNA]</scope>
    <source>
        <strain evidence="2">JCM 32105</strain>
    </source>
</reference>
<evidence type="ECO:0000313" key="1">
    <source>
        <dbReference type="EMBL" id="GAA4461917.1"/>
    </source>
</evidence>
<accession>A0ABP8N9I5</accession>
<dbReference type="Proteomes" id="UP001500067">
    <property type="component" value="Unassembled WGS sequence"/>
</dbReference>
<keyword evidence="2" id="KW-1185">Reference proteome</keyword>
<comment type="caution">
    <text evidence="1">The sequence shown here is derived from an EMBL/GenBank/DDBJ whole genome shotgun (WGS) entry which is preliminary data.</text>
</comment>
<sequence>MIKDGSIRFSSLQHLTIKKVAVSKGLQAGEEAITVTLDNYILLSPDNIPLDSKDKDRLKEIIAKDPLALIEYWSVDPDYDGEIFRSTWQDYRENTANDSDPYHCVRTATLNLPVKKGRVVCVKAVDVFGFESVVIEKLN</sequence>
<protein>
    <submittedName>
        <fullName evidence="1">Uncharacterized protein</fullName>
    </submittedName>
</protein>
<gene>
    <name evidence="1" type="ORF">GCM10023093_07530</name>
</gene>
<evidence type="ECO:0000313" key="2">
    <source>
        <dbReference type="Proteomes" id="UP001500067"/>
    </source>
</evidence>